<comment type="caution">
    <text evidence="1">The sequence shown here is derived from an EMBL/GenBank/DDBJ whole genome shotgun (WGS) entry which is preliminary data.</text>
</comment>
<sequence length="83" mass="9621">MLSPPLTRHQVPELSITTTNTISLSRIPSKTATTREVQRWNLSNFIFRGVHPHQVPWVEDRVLWNGADLRRYTLVSARKALEE</sequence>
<proteinExistence type="predicted"/>
<accession>A0A8H7T7W3</accession>
<organism evidence="1 2">
    <name type="scientific">Cadophora malorum</name>
    <dbReference type="NCBI Taxonomy" id="108018"/>
    <lineage>
        <taxon>Eukaryota</taxon>
        <taxon>Fungi</taxon>
        <taxon>Dikarya</taxon>
        <taxon>Ascomycota</taxon>
        <taxon>Pezizomycotina</taxon>
        <taxon>Leotiomycetes</taxon>
        <taxon>Helotiales</taxon>
        <taxon>Ploettnerulaceae</taxon>
        <taxon>Cadophora</taxon>
    </lineage>
</organism>
<name>A0A8H7T7W3_9HELO</name>
<gene>
    <name evidence="1" type="ORF">IFR04_011835</name>
</gene>
<keyword evidence="2" id="KW-1185">Reference proteome</keyword>
<evidence type="ECO:0000313" key="1">
    <source>
        <dbReference type="EMBL" id="KAG4415014.1"/>
    </source>
</evidence>
<dbReference type="Proteomes" id="UP000664132">
    <property type="component" value="Unassembled WGS sequence"/>
</dbReference>
<dbReference type="EMBL" id="JAFJYH010000239">
    <property type="protein sequence ID" value="KAG4415014.1"/>
    <property type="molecule type" value="Genomic_DNA"/>
</dbReference>
<evidence type="ECO:0000313" key="2">
    <source>
        <dbReference type="Proteomes" id="UP000664132"/>
    </source>
</evidence>
<dbReference type="AlphaFoldDB" id="A0A8H7T7W3"/>
<protein>
    <submittedName>
        <fullName evidence="1">Uncharacterized protein</fullName>
    </submittedName>
</protein>
<reference evidence="1" key="1">
    <citation type="submission" date="2021-02" db="EMBL/GenBank/DDBJ databases">
        <title>Genome sequence Cadophora malorum strain M34.</title>
        <authorList>
            <person name="Stefanovic E."/>
            <person name="Vu D."/>
            <person name="Scully C."/>
            <person name="Dijksterhuis J."/>
            <person name="Roader J."/>
            <person name="Houbraken J."/>
        </authorList>
    </citation>
    <scope>NUCLEOTIDE SEQUENCE</scope>
    <source>
        <strain evidence="1">M34</strain>
    </source>
</reference>